<name>A0AAD7DDI5_MYCRO</name>
<accession>A0AAD7DDI5</accession>
<dbReference type="InterPro" id="IPR011008">
    <property type="entry name" value="Dimeric_a/b-barrel"/>
</dbReference>
<dbReference type="SUPFAM" id="SSF54909">
    <property type="entry name" value="Dimeric alpha+beta barrel"/>
    <property type="match status" value="1"/>
</dbReference>
<evidence type="ECO:0000313" key="1">
    <source>
        <dbReference type="EMBL" id="KAJ7689037.1"/>
    </source>
</evidence>
<dbReference type="AlphaFoldDB" id="A0AAD7DDI5"/>
<dbReference type="EMBL" id="JARKIE010000075">
    <property type="protein sequence ID" value="KAJ7689037.1"/>
    <property type="molecule type" value="Genomic_DNA"/>
</dbReference>
<evidence type="ECO:0000313" key="2">
    <source>
        <dbReference type="Proteomes" id="UP001221757"/>
    </source>
</evidence>
<dbReference type="Gene3D" id="3.30.70.100">
    <property type="match status" value="1"/>
</dbReference>
<comment type="caution">
    <text evidence="1">The sequence shown here is derived from an EMBL/GenBank/DDBJ whole genome shotgun (WGS) entry which is preliminary data.</text>
</comment>
<gene>
    <name evidence="1" type="ORF">B0H17DRAFT_937719</name>
</gene>
<protein>
    <submittedName>
        <fullName evidence="1">Uncharacterized protein</fullName>
    </submittedName>
</protein>
<proteinExistence type="predicted"/>
<reference evidence="1" key="1">
    <citation type="submission" date="2023-03" db="EMBL/GenBank/DDBJ databases">
        <title>Massive genome expansion in bonnet fungi (Mycena s.s.) driven by repeated elements and novel gene families across ecological guilds.</title>
        <authorList>
            <consortium name="Lawrence Berkeley National Laboratory"/>
            <person name="Harder C.B."/>
            <person name="Miyauchi S."/>
            <person name="Viragh M."/>
            <person name="Kuo A."/>
            <person name="Thoen E."/>
            <person name="Andreopoulos B."/>
            <person name="Lu D."/>
            <person name="Skrede I."/>
            <person name="Drula E."/>
            <person name="Henrissat B."/>
            <person name="Morin E."/>
            <person name="Kohler A."/>
            <person name="Barry K."/>
            <person name="LaButti K."/>
            <person name="Morin E."/>
            <person name="Salamov A."/>
            <person name="Lipzen A."/>
            <person name="Mereny Z."/>
            <person name="Hegedus B."/>
            <person name="Baldrian P."/>
            <person name="Stursova M."/>
            <person name="Weitz H."/>
            <person name="Taylor A."/>
            <person name="Grigoriev I.V."/>
            <person name="Nagy L.G."/>
            <person name="Martin F."/>
            <person name="Kauserud H."/>
        </authorList>
    </citation>
    <scope>NUCLEOTIDE SEQUENCE</scope>
    <source>
        <strain evidence="1">CBHHK067</strain>
    </source>
</reference>
<dbReference type="Proteomes" id="UP001221757">
    <property type="component" value="Unassembled WGS sequence"/>
</dbReference>
<feature type="non-terminal residue" evidence="1">
    <location>
        <position position="1"/>
    </location>
</feature>
<sequence length="181" mass="20956">TPMRYKAVDSKAPTWLMLCDVDMTLATELKEYGTGGRDNETPLSNFSGVSRRKYQLLGTSSHPETTVEELPGKYVLVVSFEISPENEDDFNKWYEEEHMELVGQVPGWKQGRRYKLIEFQQIQGQFMADQPVSKYLAIHELDNGEFEQSAEIKCARGTEWARRVIKNAIRREVRTFELDKV</sequence>
<organism evidence="1 2">
    <name type="scientific">Mycena rosella</name>
    <name type="common">Pink bonnet</name>
    <name type="synonym">Agaricus rosellus</name>
    <dbReference type="NCBI Taxonomy" id="1033263"/>
    <lineage>
        <taxon>Eukaryota</taxon>
        <taxon>Fungi</taxon>
        <taxon>Dikarya</taxon>
        <taxon>Basidiomycota</taxon>
        <taxon>Agaricomycotina</taxon>
        <taxon>Agaricomycetes</taxon>
        <taxon>Agaricomycetidae</taxon>
        <taxon>Agaricales</taxon>
        <taxon>Marasmiineae</taxon>
        <taxon>Mycenaceae</taxon>
        <taxon>Mycena</taxon>
    </lineage>
</organism>
<keyword evidence="2" id="KW-1185">Reference proteome</keyword>